<evidence type="ECO:0000313" key="2">
    <source>
        <dbReference type="Proteomes" id="UP000186922"/>
    </source>
</evidence>
<organism evidence="1 2">
    <name type="scientific">Ramazzottius varieornatus</name>
    <name type="common">Water bear</name>
    <name type="synonym">Tardigrade</name>
    <dbReference type="NCBI Taxonomy" id="947166"/>
    <lineage>
        <taxon>Eukaryota</taxon>
        <taxon>Metazoa</taxon>
        <taxon>Ecdysozoa</taxon>
        <taxon>Tardigrada</taxon>
        <taxon>Eutardigrada</taxon>
        <taxon>Parachela</taxon>
        <taxon>Hypsibioidea</taxon>
        <taxon>Ramazzottiidae</taxon>
        <taxon>Ramazzottius</taxon>
    </lineage>
</organism>
<dbReference type="OrthoDB" id="10028922at2759"/>
<proteinExistence type="predicted"/>
<comment type="caution">
    <text evidence="1">The sequence shown here is derived from an EMBL/GenBank/DDBJ whole genome shotgun (WGS) entry which is preliminary data.</text>
</comment>
<sequence length="397" mass="44989">MDAVNAFFIDVMHMFDEGLSRWFLRQIVEGGEVLNLTKSEIKKMDILWLSIAVPGHESRKIRSIAQYKKMKAHELRFFIQHGAPHVTKDIVPEDFHTILCLTSRIAWLSTQDSISQKDISIVDRLSNVLLRKFERYFGEQEMKFSVHLALSLRIHGPLENVSCYGPENEIGVIGRRIRALNNTTKSIMNDFRTLTECAVMVEELVSNESVPQLVTRTARSIMGMTESIFYARGPSGICRLIGNPEKIPSKRISQAVMAYADHHGFIWADDKIHLSKRAVVEAGIPVRTRKHNEASCRNESIVFERTGKVIAVKHTVAILSVDTGSVLQTLVFGNLMLRNEKDFCENRFVKVKHVYEVQLSRDYVLVETASITKQMVILGGSDSLFVVSPPANIFRTT</sequence>
<protein>
    <submittedName>
        <fullName evidence="1">Uncharacterized protein</fullName>
    </submittedName>
</protein>
<dbReference type="PANTHER" id="PTHR46579">
    <property type="entry name" value="F5/8 TYPE C DOMAIN-CONTAINING PROTEIN-RELATED"/>
    <property type="match status" value="1"/>
</dbReference>
<accession>A0A1D1W0K0</accession>
<name>A0A1D1W0K0_RAMVA</name>
<dbReference type="AlphaFoldDB" id="A0A1D1W0K0"/>
<dbReference type="EMBL" id="BDGG01000014">
    <property type="protein sequence ID" value="GAV06911.1"/>
    <property type="molecule type" value="Genomic_DNA"/>
</dbReference>
<evidence type="ECO:0000313" key="1">
    <source>
        <dbReference type="EMBL" id="GAV06911.1"/>
    </source>
</evidence>
<dbReference type="Proteomes" id="UP000186922">
    <property type="component" value="Unassembled WGS sequence"/>
</dbReference>
<reference evidence="1 2" key="1">
    <citation type="journal article" date="2016" name="Nat. Commun.">
        <title>Extremotolerant tardigrade genome and improved radiotolerance of human cultured cells by tardigrade-unique protein.</title>
        <authorList>
            <person name="Hashimoto T."/>
            <person name="Horikawa D.D."/>
            <person name="Saito Y."/>
            <person name="Kuwahara H."/>
            <person name="Kozuka-Hata H."/>
            <person name="Shin-I T."/>
            <person name="Minakuchi Y."/>
            <person name="Ohishi K."/>
            <person name="Motoyama A."/>
            <person name="Aizu T."/>
            <person name="Enomoto A."/>
            <person name="Kondo K."/>
            <person name="Tanaka S."/>
            <person name="Hara Y."/>
            <person name="Koshikawa S."/>
            <person name="Sagara H."/>
            <person name="Miura T."/>
            <person name="Yokobori S."/>
            <person name="Miyagawa K."/>
            <person name="Suzuki Y."/>
            <person name="Kubo T."/>
            <person name="Oyama M."/>
            <person name="Kohara Y."/>
            <person name="Fujiyama A."/>
            <person name="Arakawa K."/>
            <person name="Katayama T."/>
            <person name="Toyoda A."/>
            <person name="Kunieda T."/>
        </authorList>
    </citation>
    <scope>NUCLEOTIDE SEQUENCE [LARGE SCALE GENOMIC DNA]</scope>
    <source>
        <strain evidence="1 2">YOKOZUNA-1</strain>
    </source>
</reference>
<dbReference type="PANTHER" id="PTHR46579:SF1">
    <property type="entry name" value="F5_8 TYPE C DOMAIN-CONTAINING PROTEIN"/>
    <property type="match status" value="1"/>
</dbReference>
<gene>
    <name evidence="1" type="primary">RvY_16820-1</name>
    <name evidence="1" type="synonym">RvY_16820.1</name>
    <name evidence="1" type="ORF">RvY_16820</name>
</gene>
<keyword evidence="2" id="KW-1185">Reference proteome</keyword>